<keyword evidence="1" id="KW-0472">Membrane</keyword>
<evidence type="ECO:0000313" key="3">
    <source>
        <dbReference type="Proteomes" id="UP000055048"/>
    </source>
</evidence>
<evidence type="ECO:0000313" key="2">
    <source>
        <dbReference type="EMBL" id="KRX35078.1"/>
    </source>
</evidence>
<proteinExistence type="predicted"/>
<reference evidence="2 3" key="1">
    <citation type="submission" date="2015-01" db="EMBL/GenBank/DDBJ databases">
        <title>Evolution of Trichinella species and genotypes.</title>
        <authorList>
            <person name="Korhonen P.K."/>
            <person name="Edoardo P."/>
            <person name="Giuseppe L.R."/>
            <person name="Gasser R.B."/>
        </authorList>
    </citation>
    <scope>NUCLEOTIDE SEQUENCE [LARGE SCALE GENOMIC DNA]</scope>
    <source>
        <strain evidence="2">ISS417</strain>
    </source>
</reference>
<comment type="caution">
    <text evidence="2">The sequence shown here is derived from an EMBL/GenBank/DDBJ whole genome shotgun (WGS) entry which is preliminary data.</text>
</comment>
<gene>
    <name evidence="2" type="ORF">T05_9468</name>
</gene>
<dbReference type="AlphaFoldDB" id="A0A0V0T7Z3"/>
<keyword evidence="1" id="KW-1133">Transmembrane helix</keyword>
<dbReference type="EMBL" id="JYDJ01000478">
    <property type="protein sequence ID" value="KRX35078.1"/>
    <property type="molecule type" value="Genomic_DNA"/>
</dbReference>
<protein>
    <submittedName>
        <fullName evidence="2">Uncharacterized protein</fullName>
    </submittedName>
</protein>
<evidence type="ECO:0000256" key="1">
    <source>
        <dbReference type="SAM" id="Phobius"/>
    </source>
</evidence>
<keyword evidence="1" id="KW-0812">Transmembrane</keyword>
<keyword evidence="3" id="KW-1185">Reference proteome</keyword>
<organism evidence="2 3">
    <name type="scientific">Trichinella murrelli</name>
    <dbReference type="NCBI Taxonomy" id="144512"/>
    <lineage>
        <taxon>Eukaryota</taxon>
        <taxon>Metazoa</taxon>
        <taxon>Ecdysozoa</taxon>
        <taxon>Nematoda</taxon>
        <taxon>Enoplea</taxon>
        <taxon>Dorylaimia</taxon>
        <taxon>Trichinellida</taxon>
        <taxon>Trichinellidae</taxon>
        <taxon>Trichinella</taxon>
    </lineage>
</organism>
<sequence>MPNWCTTIWLHQRKETHTYCSICILYNKCSLLAHTKRLYRWQNFPIFWLGLFLFTLQVIRKRNSVSTNNSMAINGIIPD</sequence>
<accession>A0A0V0T7Z3</accession>
<feature type="transmembrane region" description="Helical" evidence="1">
    <location>
        <begin position="41"/>
        <end position="59"/>
    </location>
</feature>
<dbReference type="Proteomes" id="UP000055048">
    <property type="component" value="Unassembled WGS sequence"/>
</dbReference>
<name>A0A0V0T7Z3_9BILA</name>